<dbReference type="AlphaFoldDB" id="A0A392MF41"/>
<protein>
    <submittedName>
        <fullName evidence="2">Uncharacterized protein</fullName>
    </submittedName>
</protein>
<keyword evidence="3" id="KW-1185">Reference proteome</keyword>
<evidence type="ECO:0000313" key="3">
    <source>
        <dbReference type="Proteomes" id="UP000265520"/>
    </source>
</evidence>
<dbReference type="Proteomes" id="UP000265520">
    <property type="component" value="Unassembled WGS sequence"/>
</dbReference>
<proteinExistence type="predicted"/>
<reference evidence="2 3" key="1">
    <citation type="journal article" date="2018" name="Front. Plant Sci.">
        <title>Red Clover (Trifolium pratense) and Zigzag Clover (T. medium) - A Picture of Genomic Similarities and Differences.</title>
        <authorList>
            <person name="Dluhosova J."/>
            <person name="Istvanek J."/>
            <person name="Nedelnik J."/>
            <person name="Repkova J."/>
        </authorList>
    </citation>
    <scope>NUCLEOTIDE SEQUENCE [LARGE SCALE GENOMIC DNA]</scope>
    <source>
        <strain evidence="3">cv. 10/8</strain>
        <tissue evidence="2">Leaf</tissue>
    </source>
</reference>
<feature type="non-terminal residue" evidence="2">
    <location>
        <position position="1"/>
    </location>
</feature>
<name>A0A392MF41_9FABA</name>
<evidence type="ECO:0000313" key="2">
    <source>
        <dbReference type="EMBL" id="MCH86137.1"/>
    </source>
</evidence>
<dbReference type="EMBL" id="LXQA010009793">
    <property type="protein sequence ID" value="MCH86137.1"/>
    <property type="molecule type" value="Genomic_DNA"/>
</dbReference>
<sequence length="46" mass="5069">VNEFPQGRIVQENPSSIPGGNNSWSGAYLAVELWIIEGPFPWKPEG</sequence>
<feature type="region of interest" description="Disordered" evidence="1">
    <location>
        <begin position="1"/>
        <end position="22"/>
    </location>
</feature>
<accession>A0A392MF41</accession>
<comment type="caution">
    <text evidence="2">The sequence shown here is derived from an EMBL/GenBank/DDBJ whole genome shotgun (WGS) entry which is preliminary data.</text>
</comment>
<organism evidence="2 3">
    <name type="scientific">Trifolium medium</name>
    <dbReference type="NCBI Taxonomy" id="97028"/>
    <lineage>
        <taxon>Eukaryota</taxon>
        <taxon>Viridiplantae</taxon>
        <taxon>Streptophyta</taxon>
        <taxon>Embryophyta</taxon>
        <taxon>Tracheophyta</taxon>
        <taxon>Spermatophyta</taxon>
        <taxon>Magnoliopsida</taxon>
        <taxon>eudicotyledons</taxon>
        <taxon>Gunneridae</taxon>
        <taxon>Pentapetalae</taxon>
        <taxon>rosids</taxon>
        <taxon>fabids</taxon>
        <taxon>Fabales</taxon>
        <taxon>Fabaceae</taxon>
        <taxon>Papilionoideae</taxon>
        <taxon>50 kb inversion clade</taxon>
        <taxon>NPAAA clade</taxon>
        <taxon>Hologalegina</taxon>
        <taxon>IRL clade</taxon>
        <taxon>Trifolieae</taxon>
        <taxon>Trifolium</taxon>
    </lineage>
</organism>
<gene>
    <name evidence="2" type="ORF">A2U01_0006991</name>
</gene>
<feature type="compositionally biased region" description="Polar residues" evidence="1">
    <location>
        <begin position="12"/>
        <end position="22"/>
    </location>
</feature>
<evidence type="ECO:0000256" key="1">
    <source>
        <dbReference type="SAM" id="MobiDB-lite"/>
    </source>
</evidence>